<name>A0ABT7EJN8_9GAMM</name>
<keyword evidence="2" id="KW-1185">Reference proteome</keyword>
<dbReference type="RefSeq" id="WP_284136995.1">
    <property type="nucleotide sequence ID" value="NZ_JASJUT010000003.1"/>
</dbReference>
<reference evidence="1 2" key="1">
    <citation type="submission" date="2023-05" db="EMBL/GenBank/DDBJ databases">
        <title>Pseudoalteromonas ardens sp. nov., Pseudoalteromonas obscura sp. nov., and Pseudoalteromonas umbrosa sp. nov., isolated from the coral Montipora capitata.</title>
        <authorList>
            <person name="Thomas E.M."/>
            <person name="Smith E.M."/>
            <person name="Papke E."/>
            <person name="Shlafstein M.D."/>
            <person name="Oline D.K."/>
            <person name="Videau P."/>
            <person name="Saw J.H."/>
            <person name="Strangman W.K."/>
            <person name="Ushijima B."/>
        </authorList>
    </citation>
    <scope>NUCLEOTIDE SEQUENCE [LARGE SCALE GENOMIC DNA]</scope>
    <source>
        <strain evidence="1 2">P94</strain>
    </source>
</reference>
<proteinExistence type="predicted"/>
<gene>
    <name evidence="1" type="ORF">QNM18_09280</name>
</gene>
<accession>A0ABT7EJN8</accession>
<dbReference type="Proteomes" id="UP001231915">
    <property type="component" value="Unassembled WGS sequence"/>
</dbReference>
<sequence>MSKKVIQQCSESEGKNTVVNVLNYLAEQLVKIAESSKKDEFLDLNEVMRRTTLKKDNIYRKMRDGAFPHNEKTSEGSVAWRASEIQSYIALGPQKWAEVQRSAA</sequence>
<dbReference type="Pfam" id="PF05930">
    <property type="entry name" value="Phage_AlpA"/>
    <property type="match status" value="1"/>
</dbReference>
<evidence type="ECO:0000313" key="1">
    <source>
        <dbReference type="EMBL" id="MDK2595232.1"/>
    </source>
</evidence>
<protein>
    <submittedName>
        <fullName evidence="1">AlpA family phage regulatory protein</fullName>
    </submittedName>
</protein>
<organism evidence="1 2">
    <name type="scientific">Pseudoalteromonas obscura</name>
    <dbReference type="NCBI Taxonomy" id="3048491"/>
    <lineage>
        <taxon>Bacteria</taxon>
        <taxon>Pseudomonadati</taxon>
        <taxon>Pseudomonadota</taxon>
        <taxon>Gammaproteobacteria</taxon>
        <taxon>Alteromonadales</taxon>
        <taxon>Pseudoalteromonadaceae</taxon>
        <taxon>Pseudoalteromonas</taxon>
    </lineage>
</organism>
<evidence type="ECO:0000313" key="2">
    <source>
        <dbReference type="Proteomes" id="UP001231915"/>
    </source>
</evidence>
<dbReference type="EMBL" id="JASJUT010000003">
    <property type="protein sequence ID" value="MDK2595232.1"/>
    <property type="molecule type" value="Genomic_DNA"/>
</dbReference>
<dbReference type="Gene3D" id="1.10.238.160">
    <property type="match status" value="1"/>
</dbReference>
<comment type="caution">
    <text evidence="1">The sequence shown here is derived from an EMBL/GenBank/DDBJ whole genome shotgun (WGS) entry which is preliminary data.</text>
</comment>
<dbReference type="InterPro" id="IPR010260">
    <property type="entry name" value="AlpA"/>
</dbReference>